<gene>
    <name evidence="2" type="ORF">GTP90_02325</name>
</gene>
<evidence type="ECO:0000313" key="2">
    <source>
        <dbReference type="EMBL" id="MYM92693.1"/>
    </source>
</evidence>
<feature type="compositionally biased region" description="Polar residues" evidence="1">
    <location>
        <begin position="72"/>
        <end position="82"/>
    </location>
</feature>
<accession>A0A845GDJ5</accession>
<protein>
    <submittedName>
        <fullName evidence="2">Uncharacterized protein</fullName>
    </submittedName>
</protein>
<dbReference type="Proteomes" id="UP000447355">
    <property type="component" value="Unassembled WGS sequence"/>
</dbReference>
<proteinExistence type="predicted"/>
<feature type="region of interest" description="Disordered" evidence="1">
    <location>
        <begin position="55"/>
        <end position="99"/>
    </location>
</feature>
<evidence type="ECO:0000313" key="3">
    <source>
        <dbReference type="Proteomes" id="UP000447355"/>
    </source>
</evidence>
<reference evidence="2" key="1">
    <citation type="submission" date="2019-12" db="EMBL/GenBank/DDBJ databases">
        <title>Novel species isolated from a subtropical stream in China.</title>
        <authorList>
            <person name="Lu H."/>
        </authorList>
    </citation>
    <scope>NUCLEOTIDE SEQUENCE [LARGE SCALE GENOMIC DNA]</scope>
    <source>
        <strain evidence="2">FT81W</strain>
    </source>
</reference>
<dbReference type="RefSeq" id="WP_161081951.1">
    <property type="nucleotide sequence ID" value="NZ_WWCX01000001.1"/>
</dbReference>
<evidence type="ECO:0000256" key="1">
    <source>
        <dbReference type="SAM" id="MobiDB-lite"/>
    </source>
</evidence>
<comment type="caution">
    <text evidence="2">The sequence shown here is derived from an EMBL/GenBank/DDBJ whole genome shotgun (WGS) entry which is preliminary data.</text>
</comment>
<sequence>MTRRTKESAEHFIRLRMNPELHPFLQEHLLATVTRKNWGAALLNLAAIGLATSRLQPGAARDHQGQWEADNGATTAPPSTEKPNAPAGQDQTSDEHGAEVEQITLSADDFNELSSVFNVSSTTPP</sequence>
<name>A0A845GDJ5_9BURK</name>
<dbReference type="AlphaFoldDB" id="A0A845GDJ5"/>
<organism evidence="2 3">
    <name type="scientific">Duganella vulcania</name>
    <dbReference type="NCBI Taxonomy" id="2692166"/>
    <lineage>
        <taxon>Bacteria</taxon>
        <taxon>Pseudomonadati</taxon>
        <taxon>Pseudomonadota</taxon>
        <taxon>Betaproteobacteria</taxon>
        <taxon>Burkholderiales</taxon>
        <taxon>Oxalobacteraceae</taxon>
        <taxon>Telluria group</taxon>
        <taxon>Duganella</taxon>
    </lineage>
</organism>
<dbReference type="EMBL" id="WWCX01000001">
    <property type="protein sequence ID" value="MYM92693.1"/>
    <property type="molecule type" value="Genomic_DNA"/>
</dbReference>